<sequence length="109" mass="12649">MDKINGKKDGLQYNYAKIAESEAFQKLLAAKKRFIISMTIFFTSFALLLPILAFYTDILTRPAIGAISWAWIFAFAQFAMTWAVCHLYMKKAARFDEIRQQILQEIERS</sequence>
<accession>A0A7W1XUS6</accession>
<keyword evidence="1" id="KW-1133">Transmembrane helix</keyword>
<keyword evidence="1" id="KW-0472">Membrane</keyword>
<dbReference type="AlphaFoldDB" id="A0A7W1XUS6"/>
<feature type="transmembrane region" description="Helical" evidence="1">
    <location>
        <begin position="67"/>
        <end position="89"/>
    </location>
</feature>
<dbReference type="PANTHER" id="PTHR38441">
    <property type="entry name" value="INTEGRAL MEMBRANE PROTEIN-RELATED"/>
    <property type="match status" value="1"/>
</dbReference>
<gene>
    <name evidence="2" type="ORF">H2C83_15530</name>
</gene>
<evidence type="ECO:0000256" key="1">
    <source>
        <dbReference type="SAM" id="Phobius"/>
    </source>
</evidence>
<evidence type="ECO:0000313" key="3">
    <source>
        <dbReference type="Proteomes" id="UP000538292"/>
    </source>
</evidence>
<dbReference type="EMBL" id="JACEOL010000065">
    <property type="protein sequence ID" value="MBA4603678.1"/>
    <property type="molecule type" value="Genomic_DNA"/>
</dbReference>
<organism evidence="2 3">
    <name type="scientific">Thermoactinomyces mirandus</name>
    <dbReference type="NCBI Taxonomy" id="2756294"/>
    <lineage>
        <taxon>Bacteria</taxon>
        <taxon>Bacillati</taxon>
        <taxon>Bacillota</taxon>
        <taxon>Bacilli</taxon>
        <taxon>Bacillales</taxon>
        <taxon>Thermoactinomycetaceae</taxon>
        <taxon>Thermoactinomyces</taxon>
    </lineage>
</organism>
<comment type="caution">
    <text evidence="2">The sequence shown here is derived from an EMBL/GenBank/DDBJ whole genome shotgun (WGS) entry which is preliminary data.</text>
</comment>
<name>A0A7W1XUS6_9BACL</name>
<dbReference type="Proteomes" id="UP000538292">
    <property type="component" value="Unassembled WGS sequence"/>
</dbReference>
<dbReference type="InterPro" id="IPR007436">
    <property type="entry name" value="DUF485"/>
</dbReference>
<dbReference type="Pfam" id="PF04341">
    <property type="entry name" value="DUF485"/>
    <property type="match status" value="1"/>
</dbReference>
<protein>
    <submittedName>
        <fullName evidence="2">DUF485 domain-containing protein</fullName>
    </submittedName>
</protein>
<feature type="transmembrane region" description="Helical" evidence="1">
    <location>
        <begin position="34"/>
        <end position="55"/>
    </location>
</feature>
<keyword evidence="3" id="KW-1185">Reference proteome</keyword>
<reference evidence="2 3" key="1">
    <citation type="submission" date="2020-07" db="EMBL/GenBank/DDBJ databases">
        <title>Thermoactinomyces phylogeny.</title>
        <authorList>
            <person name="Dunlap C."/>
        </authorList>
    </citation>
    <scope>NUCLEOTIDE SEQUENCE [LARGE SCALE GENOMIC DNA]</scope>
    <source>
        <strain evidence="2 3">AMNI-1</strain>
    </source>
</reference>
<proteinExistence type="predicted"/>
<dbReference type="RefSeq" id="WP_181742151.1">
    <property type="nucleotide sequence ID" value="NZ_JACEOL010000065.1"/>
</dbReference>
<dbReference type="PANTHER" id="PTHR38441:SF1">
    <property type="entry name" value="MEMBRANE PROTEIN"/>
    <property type="match status" value="1"/>
</dbReference>
<evidence type="ECO:0000313" key="2">
    <source>
        <dbReference type="EMBL" id="MBA4603678.1"/>
    </source>
</evidence>
<keyword evidence="1" id="KW-0812">Transmembrane</keyword>